<gene>
    <name evidence="2" type="ORF">CITCOLO1_LOCUS10997</name>
</gene>
<proteinExistence type="predicted"/>
<feature type="region of interest" description="Disordered" evidence="1">
    <location>
        <begin position="1"/>
        <end position="55"/>
    </location>
</feature>
<protein>
    <submittedName>
        <fullName evidence="2">Uncharacterized protein</fullName>
    </submittedName>
</protein>
<name>A0ABP0YET9_9ROSI</name>
<dbReference type="Proteomes" id="UP001642487">
    <property type="component" value="Chromosome 3"/>
</dbReference>
<accession>A0ABP0YET9</accession>
<dbReference type="EMBL" id="OZ021737">
    <property type="protein sequence ID" value="CAK9319008.1"/>
    <property type="molecule type" value="Genomic_DNA"/>
</dbReference>
<sequence length="161" mass="17434">MASTRHRRLNQPGGEAIRGLQRHRRRLPVDDVQGRGGTLRTRRGLEDEQKDDNTSREMARRMKVLLEGFRGMSLEIVETLLVLGLGVCVGGIVGNRSGLVIEPSGLSLMLRSSKGTLMEVVAVAEGYSAIGDGEDGERFGGGLRILVVGFEEDSGGLWSES</sequence>
<reference evidence="2 3" key="1">
    <citation type="submission" date="2024-03" db="EMBL/GenBank/DDBJ databases">
        <authorList>
            <person name="Gkanogiannis A."/>
            <person name="Becerra Lopez-Lavalle L."/>
        </authorList>
    </citation>
    <scope>NUCLEOTIDE SEQUENCE [LARGE SCALE GENOMIC DNA]</scope>
</reference>
<feature type="compositionally biased region" description="Basic and acidic residues" evidence="1">
    <location>
        <begin position="43"/>
        <end position="55"/>
    </location>
</feature>
<organism evidence="2 3">
    <name type="scientific">Citrullus colocynthis</name>
    <name type="common">colocynth</name>
    <dbReference type="NCBI Taxonomy" id="252529"/>
    <lineage>
        <taxon>Eukaryota</taxon>
        <taxon>Viridiplantae</taxon>
        <taxon>Streptophyta</taxon>
        <taxon>Embryophyta</taxon>
        <taxon>Tracheophyta</taxon>
        <taxon>Spermatophyta</taxon>
        <taxon>Magnoliopsida</taxon>
        <taxon>eudicotyledons</taxon>
        <taxon>Gunneridae</taxon>
        <taxon>Pentapetalae</taxon>
        <taxon>rosids</taxon>
        <taxon>fabids</taxon>
        <taxon>Cucurbitales</taxon>
        <taxon>Cucurbitaceae</taxon>
        <taxon>Benincaseae</taxon>
        <taxon>Citrullus</taxon>
    </lineage>
</organism>
<keyword evidence="3" id="KW-1185">Reference proteome</keyword>
<evidence type="ECO:0000256" key="1">
    <source>
        <dbReference type="SAM" id="MobiDB-lite"/>
    </source>
</evidence>
<evidence type="ECO:0000313" key="3">
    <source>
        <dbReference type="Proteomes" id="UP001642487"/>
    </source>
</evidence>
<evidence type="ECO:0000313" key="2">
    <source>
        <dbReference type="EMBL" id="CAK9319008.1"/>
    </source>
</evidence>